<organism evidence="2 3">
    <name type="scientific">Portunus trituberculatus</name>
    <name type="common">Swimming crab</name>
    <name type="synonym">Neptunus trituberculatus</name>
    <dbReference type="NCBI Taxonomy" id="210409"/>
    <lineage>
        <taxon>Eukaryota</taxon>
        <taxon>Metazoa</taxon>
        <taxon>Ecdysozoa</taxon>
        <taxon>Arthropoda</taxon>
        <taxon>Crustacea</taxon>
        <taxon>Multicrustacea</taxon>
        <taxon>Malacostraca</taxon>
        <taxon>Eumalacostraca</taxon>
        <taxon>Eucarida</taxon>
        <taxon>Decapoda</taxon>
        <taxon>Pleocyemata</taxon>
        <taxon>Brachyura</taxon>
        <taxon>Eubrachyura</taxon>
        <taxon>Portunoidea</taxon>
        <taxon>Portunidae</taxon>
        <taxon>Portuninae</taxon>
        <taxon>Portunus</taxon>
    </lineage>
</organism>
<evidence type="ECO:0000313" key="2">
    <source>
        <dbReference type="EMBL" id="MPC98431.1"/>
    </source>
</evidence>
<sequence length="101" mass="11460">MTVAVEEVEAGEEEAEREGMEWEESGAEGRSGRVRSDCGTTLFSKNCCCCIAETVSCILVMRADRTQSRQESFPRVKYCWAILDRQVTHIRRLEGMFGEKC</sequence>
<dbReference type="EMBL" id="VSRR010114066">
    <property type="protein sequence ID" value="MPC98431.1"/>
    <property type="molecule type" value="Genomic_DNA"/>
</dbReference>
<feature type="region of interest" description="Disordered" evidence="1">
    <location>
        <begin position="1"/>
        <end position="34"/>
    </location>
</feature>
<reference evidence="2 3" key="1">
    <citation type="submission" date="2019-05" db="EMBL/GenBank/DDBJ databases">
        <title>Another draft genome of Portunus trituberculatus and its Hox gene families provides insights of decapod evolution.</title>
        <authorList>
            <person name="Jeong J.-H."/>
            <person name="Song I."/>
            <person name="Kim S."/>
            <person name="Choi T."/>
            <person name="Kim D."/>
            <person name="Ryu S."/>
            <person name="Kim W."/>
        </authorList>
    </citation>
    <scope>NUCLEOTIDE SEQUENCE [LARGE SCALE GENOMIC DNA]</scope>
    <source>
        <tissue evidence="2">Muscle</tissue>
    </source>
</reference>
<accession>A0A5B7JK36</accession>
<dbReference type="Proteomes" id="UP000324222">
    <property type="component" value="Unassembled WGS sequence"/>
</dbReference>
<evidence type="ECO:0000256" key="1">
    <source>
        <dbReference type="SAM" id="MobiDB-lite"/>
    </source>
</evidence>
<name>A0A5B7JK36_PORTR</name>
<protein>
    <submittedName>
        <fullName evidence="2">Uncharacterized protein</fullName>
    </submittedName>
</protein>
<gene>
    <name evidence="2" type="ORF">E2C01_093802</name>
</gene>
<comment type="caution">
    <text evidence="2">The sequence shown here is derived from an EMBL/GenBank/DDBJ whole genome shotgun (WGS) entry which is preliminary data.</text>
</comment>
<proteinExistence type="predicted"/>
<feature type="compositionally biased region" description="Acidic residues" evidence="1">
    <location>
        <begin position="1"/>
        <end position="26"/>
    </location>
</feature>
<evidence type="ECO:0000313" key="3">
    <source>
        <dbReference type="Proteomes" id="UP000324222"/>
    </source>
</evidence>
<keyword evidence="3" id="KW-1185">Reference proteome</keyword>
<dbReference type="AlphaFoldDB" id="A0A5B7JK36"/>